<dbReference type="SUPFAM" id="SSF48726">
    <property type="entry name" value="Immunoglobulin"/>
    <property type="match status" value="1"/>
</dbReference>
<accession>A0A183HNN2</accession>
<dbReference type="Proteomes" id="UP000267606">
    <property type="component" value="Unassembled WGS sequence"/>
</dbReference>
<organism evidence="3">
    <name type="scientific">Onchocerca flexuosa</name>
    <dbReference type="NCBI Taxonomy" id="387005"/>
    <lineage>
        <taxon>Eukaryota</taxon>
        <taxon>Metazoa</taxon>
        <taxon>Ecdysozoa</taxon>
        <taxon>Nematoda</taxon>
        <taxon>Chromadorea</taxon>
        <taxon>Rhabditida</taxon>
        <taxon>Spirurina</taxon>
        <taxon>Spiruromorpha</taxon>
        <taxon>Filarioidea</taxon>
        <taxon>Onchocercidae</taxon>
        <taxon>Onchocerca</taxon>
    </lineage>
</organism>
<evidence type="ECO:0000313" key="2">
    <source>
        <dbReference type="Proteomes" id="UP000267606"/>
    </source>
</evidence>
<sequence>MEVVVGDFVILTCKIVSGTGKLITKWIIDGQEVENGQISPNILVCFYEFDIINKYLKN</sequence>
<evidence type="ECO:0000313" key="3">
    <source>
        <dbReference type="WBParaSite" id="OFLC_0000909301-mRNA-1"/>
    </source>
</evidence>
<gene>
    <name evidence="1" type="ORF">OFLC_LOCUS9093</name>
</gene>
<dbReference type="InterPro" id="IPR036179">
    <property type="entry name" value="Ig-like_dom_sf"/>
</dbReference>
<evidence type="ECO:0000313" key="1">
    <source>
        <dbReference type="EMBL" id="VDO58688.1"/>
    </source>
</evidence>
<reference evidence="3" key="1">
    <citation type="submission" date="2016-06" db="UniProtKB">
        <authorList>
            <consortium name="WormBaseParasite"/>
        </authorList>
    </citation>
    <scope>IDENTIFICATION</scope>
</reference>
<protein>
    <submittedName>
        <fullName evidence="3">Ig-like domain-containing protein</fullName>
    </submittedName>
</protein>
<proteinExistence type="predicted"/>
<dbReference type="EMBL" id="UZAJ01010805">
    <property type="protein sequence ID" value="VDO58688.1"/>
    <property type="molecule type" value="Genomic_DNA"/>
</dbReference>
<dbReference type="AlphaFoldDB" id="A0A183HNN2"/>
<reference evidence="1 2" key="2">
    <citation type="submission" date="2018-11" db="EMBL/GenBank/DDBJ databases">
        <authorList>
            <consortium name="Pathogen Informatics"/>
        </authorList>
    </citation>
    <scope>NUCLEOTIDE SEQUENCE [LARGE SCALE GENOMIC DNA]</scope>
</reference>
<keyword evidence="2" id="KW-1185">Reference proteome</keyword>
<name>A0A183HNN2_9BILA</name>
<dbReference type="WBParaSite" id="OFLC_0000909301-mRNA-1">
    <property type="protein sequence ID" value="OFLC_0000909301-mRNA-1"/>
    <property type="gene ID" value="OFLC_0000909301"/>
</dbReference>